<feature type="compositionally biased region" description="Basic residues" evidence="1">
    <location>
        <begin position="160"/>
        <end position="169"/>
    </location>
</feature>
<proteinExistence type="predicted"/>
<feature type="region of interest" description="Disordered" evidence="1">
    <location>
        <begin position="158"/>
        <end position="213"/>
    </location>
</feature>
<keyword evidence="3" id="KW-1185">Reference proteome</keyword>
<feature type="compositionally biased region" description="Low complexity" evidence="1">
    <location>
        <begin position="22"/>
        <end position="33"/>
    </location>
</feature>
<protein>
    <submittedName>
        <fullName evidence="2">Uncharacterized protein</fullName>
    </submittedName>
</protein>
<comment type="caution">
    <text evidence="2">The sequence shown here is derived from an EMBL/GenBank/DDBJ whole genome shotgun (WGS) entry which is preliminary data.</text>
</comment>
<evidence type="ECO:0000313" key="2">
    <source>
        <dbReference type="EMBL" id="KAF8766020.1"/>
    </source>
</evidence>
<feature type="compositionally biased region" description="Basic and acidic residues" evidence="1">
    <location>
        <begin position="193"/>
        <end position="205"/>
    </location>
</feature>
<accession>A0A835KS40</accession>
<dbReference type="AlphaFoldDB" id="A0A835KS40"/>
<reference evidence="2" key="1">
    <citation type="submission" date="2020-07" db="EMBL/GenBank/DDBJ databases">
        <title>Genome sequence and genetic diversity analysis of an under-domesticated orphan crop, white fonio (Digitaria exilis).</title>
        <authorList>
            <person name="Bennetzen J.L."/>
            <person name="Chen S."/>
            <person name="Ma X."/>
            <person name="Wang X."/>
            <person name="Yssel A.E.J."/>
            <person name="Chaluvadi S.R."/>
            <person name="Johnson M."/>
            <person name="Gangashetty P."/>
            <person name="Hamidou F."/>
            <person name="Sanogo M.D."/>
            <person name="Zwaenepoel A."/>
            <person name="Wallace J."/>
            <person name="Van De Peer Y."/>
            <person name="Van Deynze A."/>
        </authorList>
    </citation>
    <scope>NUCLEOTIDE SEQUENCE</scope>
    <source>
        <tissue evidence="2">Leaves</tissue>
    </source>
</reference>
<organism evidence="2 3">
    <name type="scientific">Digitaria exilis</name>
    <dbReference type="NCBI Taxonomy" id="1010633"/>
    <lineage>
        <taxon>Eukaryota</taxon>
        <taxon>Viridiplantae</taxon>
        <taxon>Streptophyta</taxon>
        <taxon>Embryophyta</taxon>
        <taxon>Tracheophyta</taxon>
        <taxon>Spermatophyta</taxon>
        <taxon>Magnoliopsida</taxon>
        <taxon>Liliopsida</taxon>
        <taxon>Poales</taxon>
        <taxon>Poaceae</taxon>
        <taxon>PACMAD clade</taxon>
        <taxon>Panicoideae</taxon>
        <taxon>Panicodae</taxon>
        <taxon>Paniceae</taxon>
        <taxon>Anthephorinae</taxon>
        <taxon>Digitaria</taxon>
    </lineage>
</organism>
<feature type="region of interest" description="Disordered" evidence="1">
    <location>
        <begin position="1"/>
        <end position="105"/>
    </location>
</feature>
<dbReference type="EMBL" id="JACEFO010000521">
    <property type="protein sequence ID" value="KAF8766020.1"/>
    <property type="molecule type" value="Genomic_DNA"/>
</dbReference>
<sequence length="269" mass="28255">MCSDPDSPPDLSIAGSLGSDGAASEAAQSLLLAPGPHDRLSPSATLAPANTHPSSTSHADAKPPSSLSPDVEPFCPGGASKDRGKQLRWRDDGLHSDDNGGDDSILQSMASYRDVLLRPTGSGTPSYAATASAAIPRAPPVPAAHPVHDRLGPRIEARFGRHQQRRRGQTRLIHGLPLRRMGHSGNSSTSRRSGSDPHRHQREPSPPRVNAEGFTIVRSNRPAVDVASGGPSSLRCRAVSQLPLRQTSGGIVQTVDQMFTLSGILAPCP</sequence>
<evidence type="ECO:0000256" key="1">
    <source>
        <dbReference type="SAM" id="MobiDB-lite"/>
    </source>
</evidence>
<name>A0A835KS40_9POAL</name>
<gene>
    <name evidence="2" type="ORF">HU200_007862</name>
</gene>
<dbReference type="Proteomes" id="UP000636709">
    <property type="component" value="Unassembled WGS sequence"/>
</dbReference>
<feature type="compositionally biased region" description="Basic and acidic residues" evidence="1">
    <location>
        <begin position="80"/>
        <end position="98"/>
    </location>
</feature>
<evidence type="ECO:0000313" key="3">
    <source>
        <dbReference type="Proteomes" id="UP000636709"/>
    </source>
</evidence>